<sequence>MSGIAQERDESAVQNDFTPMVGDLVWAKLPTNRLWWPATVCDWFPEAVLKSAKKDHLCVVLFGPSPWKHGGQEYAWLLPTPSFVLPFDENMDLQSQNLVRVPRGVEFKKAVQEALMVSYGFDDRSTGPPPAESSLDPNVAVWHCNGCGTGLHDPFISEKLPDSKEAELSDPWAARGWKLCGLCIRLHKAGQYCFVCGGVWASQVDSQDWVGCDKCDAWTHASCDGIDRDGIQKLGAAGVEYHCPKCRTDPTSPDADSPPTRNVTRPRKAKRKLQAQEGELAGSSLGSKPAAKLPRTCEVGGLRRLGPCHCSPPVCLPLHFPLLLPSHTLVHATAP</sequence>
<dbReference type="SUPFAM" id="SSF63748">
    <property type="entry name" value="Tudor/PWWP/MBT"/>
    <property type="match status" value="1"/>
</dbReference>
<dbReference type="EMBL" id="LGRX02008461">
    <property type="protein sequence ID" value="KAK3273459.1"/>
    <property type="molecule type" value="Genomic_DNA"/>
</dbReference>
<organism evidence="8 9">
    <name type="scientific">Cymbomonas tetramitiformis</name>
    <dbReference type="NCBI Taxonomy" id="36881"/>
    <lineage>
        <taxon>Eukaryota</taxon>
        <taxon>Viridiplantae</taxon>
        <taxon>Chlorophyta</taxon>
        <taxon>Pyramimonadophyceae</taxon>
        <taxon>Pyramimonadales</taxon>
        <taxon>Pyramimonadaceae</taxon>
        <taxon>Cymbomonas</taxon>
    </lineage>
</organism>
<evidence type="ECO:0000256" key="2">
    <source>
        <dbReference type="ARBA" id="ARBA00022771"/>
    </source>
</evidence>
<dbReference type="Proteomes" id="UP001190700">
    <property type="component" value="Unassembled WGS sequence"/>
</dbReference>
<reference evidence="8 9" key="1">
    <citation type="journal article" date="2015" name="Genome Biol. Evol.">
        <title>Comparative Genomics of a Bacterivorous Green Alga Reveals Evolutionary Causalities and Consequences of Phago-Mixotrophic Mode of Nutrition.</title>
        <authorList>
            <person name="Burns J.A."/>
            <person name="Paasch A."/>
            <person name="Narechania A."/>
            <person name="Kim E."/>
        </authorList>
    </citation>
    <scope>NUCLEOTIDE SEQUENCE [LARGE SCALE GENOMIC DNA]</scope>
    <source>
        <strain evidence="8 9">PLY_AMNH</strain>
    </source>
</reference>
<feature type="region of interest" description="Disordered" evidence="5">
    <location>
        <begin position="249"/>
        <end position="291"/>
    </location>
</feature>
<gene>
    <name evidence="8" type="ORF">CYMTET_18299</name>
</gene>
<keyword evidence="3" id="KW-0862">Zinc</keyword>
<dbReference type="GO" id="GO:0008270">
    <property type="term" value="F:zinc ion binding"/>
    <property type="evidence" value="ECO:0007669"/>
    <property type="project" value="UniProtKB-KW"/>
</dbReference>
<dbReference type="Pfam" id="PF00628">
    <property type="entry name" value="PHD"/>
    <property type="match status" value="1"/>
</dbReference>
<dbReference type="Gene3D" id="2.30.30.140">
    <property type="match status" value="1"/>
</dbReference>
<dbReference type="InterPro" id="IPR000313">
    <property type="entry name" value="PWWP_dom"/>
</dbReference>
<evidence type="ECO:0000313" key="9">
    <source>
        <dbReference type="Proteomes" id="UP001190700"/>
    </source>
</evidence>
<evidence type="ECO:0000256" key="5">
    <source>
        <dbReference type="SAM" id="MobiDB-lite"/>
    </source>
</evidence>
<feature type="compositionally biased region" description="Basic residues" evidence="5">
    <location>
        <begin position="264"/>
        <end position="273"/>
    </location>
</feature>
<evidence type="ECO:0000313" key="8">
    <source>
        <dbReference type="EMBL" id="KAK3273459.1"/>
    </source>
</evidence>
<comment type="caution">
    <text evidence="8">The sequence shown here is derived from an EMBL/GenBank/DDBJ whole genome shotgun (WGS) entry which is preliminary data.</text>
</comment>
<dbReference type="InterPro" id="IPR011011">
    <property type="entry name" value="Znf_FYVE_PHD"/>
</dbReference>
<feature type="domain" description="PHD-type" evidence="6">
    <location>
        <begin position="190"/>
        <end position="249"/>
    </location>
</feature>
<feature type="domain" description="PWWP" evidence="7">
    <location>
        <begin position="21"/>
        <end position="90"/>
    </location>
</feature>
<keyword evidence="1" id="KW-0479">Metal-binding</keyword>
<dbReference type="InterPro" id="IPR013083">
    <property type="entry name" value="Znf_RING/FYVE/PHD"/>
</dbReference>
<keyword evidence="2 4" id="KW-0863">Zinc-finger</keyword>
<evidence type="ECO:0000259" key="7">
    <source>
        <dbReference type="PROSITE" id="PS50812"/>
    </source>
</evidence>
<evidence type="ECO:0008006" key="10">
    <source>
        <dbReference type="Google" id="ProtNLM"/>
    </source>
</evidence>
<evidence type="ECO:0000259" key="6">
    <source>
        <dbReference type="PROSITE" id="PS50016"/>
    </source>
</evidence>
<proteinExistence type="predicted"/>
<dbReference type="PROSITE" id="PS50016">
    <property type="entry name" value="ZF_PHD_2"/>
    <property type="match status" value="1"/>
</dbReference>
<feature type="compositionally biased region" description="Low complexity" evidence="5">
    <location>
        <begin position="249"/>
        <end position="260"/>
    </location>
</feature>
<dbReference type="PROSITE" id="PS50812">
    <property type="entry name" value="PWWP"/>
    <property type="match status" value="1"/>
</dbReference>
<evidence type="ECO:0000256" key="3">
    <source>
        <dbReference type="ARBA" id="ARBA00022833"/>
    </source>
</evidence>
<dbReference type="InterPro" id="IPR019787">
    <property type="entry name" value="Znf_PHD-finger"/>
</dbReference>
<dbReference type="Pfam" id="PF00855">
    <property type="entry name" value="PWWP"/>
    <property type="match status" value="1"/>
</dbReference>
<name>A0AAE0G8J1_9CHLO</name>
<dbReference type="AlphaFoldDB" id="A0AAE0G8J1"/>
<evidence type="ECO:0000256" key="4">
    <source>
        <dbReference type="PROSITE-ProRule" id="PRU00146"/>
    </source>
</evidence>
<protein>
    <recommendedName>
        <fullName evidence="10">PWWP domain-containing protein</fullName>
    </recommendedName>
</protein>
<evidence type="ECO:0000256" key="1">
    <source>
        <dbReference type="ARBA" id="ARBA00022723"/>
    </source>
</evidence>
<keyword evidence="9" id="KW-1185">Reference proteome</keyword>
<dbReference type="InterPro" id="IPR001965">
    <property type="entry name" value="Znf_PHD"/>
</dbReference>
<accession>A0AAE0G8J1</accession>
<dbReference type="Gene3D" id="3.30.40.10">
    <property type="entry name" value="Zinc/RING finger domain, C3HC4 (zinc finger)"/>
    <property type="match status" value="1"/>
</dbReference>
<dbReference type="SUPFAM" id="SSF57903">
    <property type="entry name" value="FYVE/PHD zinc finger"/>
    <property type="match status" value="1"/>
</dbReference>
<dbReference type="SMART" id="SM00249">
    <property type="entry name" value="PHD"/>
    <property type="match status" value="1"/>
</dbReference>